<dbReference type="AlphaFoldDB" id="A0A699JVI8"/>
<name>A0A699JVI8_TANCI</name>
<dbReference type="EMBL" id="BKCJ010452876">
    <property type="protein sequence ID" value="GFA60031.1"/>
    <property type="molecule type" value="Genomic_DNA"/>
</dbReference>
<sequence length="198" mass="21774">AKTVNGEVQLQALVDGKKLIITESTIRRDLQLEDAKGVDCLSNAAIFEQLTLMGWAVNEEMDNSLERAATTATSLNAEQDKGNIFKTQSKATPNELGLQGTSSGGGPRCQETMGDTVAQTSKSGIRAFREDLNKKKLLLHTRMRMEQYIQMVDYSLWEVIENGNAPLITKVVEGVETTITPATAEEKAQRMLKLKARS</sequence>
<proteinExistence type="predicted"/>
<gene>
    <name evidence="1" type="ORF">Tci_632003</name>
</gene>
<accession>A0A699JVI8</accession>
<reference evidence="1" key="1">
    <citation type="journal article" date="2019" name="Sci. Rep.">
        <title>Draft genome of Tanacetum cinerariifolium, the natural source of mosquito coil.</title>
        <authorList>
            <person name="Yamashiro T."/>
            <person name="Shiraishi A."/>
            <person name="Satake H."/>
            <person name="Nakayama K."/>
        </authorList>
    </citation>
    <scope>NUCLEOTIDE SEQUENCE</scope>
</reference>
<comment type="caution">
    <text evidence="1">The sequence shown here is derived from an EMBL/GenBank/DDBJ whole genome shotgun (WGS) entry which is preliminary data.</text>
</comment>
<protein>
    <submittedName>
        <fullName evidence="1">Uncharacterized protein</fullName>
    </submittedName>
</protein>
<feature type="non-terminal residue" evidence="1">
    <location>
        <position position="1"/>
    </location>
</feature>
<feature type="non-terminal residue" evidence="1">
    <location>
        <position position="198"/>
    </location>
</feature>
<organism evidence="1">
    <name type="scientific">Tanacetum cinerariifolium</name>
    <name type="common">Dalmatian daisy</name>
    <name type="synonym">Chrysanthemum cinerariifolium</name>
    <dbReference type="NCBI Taxonomy" id="118510"/>
    <lineage>
        <taxon>Eukaryota</taxon>
        <taxon>Viridiplantae</taxon>
        <taxon>Streptophyta</taxon>
        <taxon>Embryophyta</taxon>
        <taxon>Tracheophyta</taxon>
        <taxon>Spermatophyta</taxon>
        <taxon>Magnoliopsida</taxon>
        <taxon>eudicotyledons</taxon>
        <taxon>Gunneridae</taxon>
        <taxon>Pentapetalae</taxon>
        <taxon>asterids</taxon>
        <taxon>campanulids</taxon>
        <taxon>Asterales</taxon>
        <taxon>Asteraceae</taxon>
        <taxon>Asteroideae</taxon>
        <taxon>Anthemideae</taxon>
        <taxon>Anthemidinae</taxon>
        <taxon>Tanacetum</taxon>
    </lineage>
</organism>
<evidence type="ECO:0000313" key="1">
    <source>
        <dbReference type="EMBL" id="GFA60031.1"/>
    </source>
</evidence>